<accession>A0A8S1IZK9</accession>
<dbReference type="EMBL" id="CAJHUC010001348">
    <property type="protein sequence ID" value="CAD7700810.1"/>
    <property type="molecule type" value="Genomic_DNA"/>
</dbReference>
<comment type="caution">
    <text evidence="1">The sequence shown here is derived from an EMBL/GenBank/DDBJ whole genome shotgun (WGS) entry which is preliminary data.</text>
</comment>
<protein>
    <submittedName>
        <fullName evidence="1">Uncharacterized protein</fullName>
    </submittedName>
</protein>
<reference evidence="1" key="1">
    <citation type="submission" date="2020-12" db="EMBL/GenBank/DDBJ databases">
        <authorList>
            <person name="Iha C."/>
        </authorList>
    </citation>
    <scope>NUCLEOTIDE SEQUENCE</scope>
</reference>
<dbReference type="AlphaFoldDB" id="A0A8S1IZK9"/>
<evidence type="ECO:0000313" key="2">
    <source>
        <dbReference type="Proteomes" id="UP000708148"/>
    </source>
</evidence>
<organism evidence="1 2">
    <name type="scientific">Ostreobium quekettii</name>
    <dbReference type="NCBI Taxonomy" id="121088"/>
    <lineage>
        <taxon>Eukaryota</taxon>
        <taxon>Viridiplantae</taxon>
        <taxon>Chlorophyta</taxon>
        <taxon>core chlorophytes</taxon>
        <taxon>Ulvophyceae</taxon>
        <taxon>TCBD clade</taxon>
        <taxon>Bryopsidales</taxon>
        <taxon>Ostreobineae</taxon>
        <taxon>Ostreobiaceae</taxon>
        <taxon>Ostreobium</taxon>
    </lineage>
</organism>
<keyword evidence="2" id="KW-1185">Reference proteome</keyword>
<gene>
    <name evidence="1" type="ORF">OSTQU699_LOCUS6169</name>
</gene>
<name>A0A8S1IZK9_9CHLO</name>
<proteinExistence type="predicted"/>
<evidence type="ECO:0000313" key="1">
    <source>
        <dbReference type="EMBL" id="CAD7700810.1"/>
    </source>
</evidence>
<dbReference type="Proteomes" id="UP000708148">
    <property type="component" value="Unassembled WGS sequence"/>
</dbReference>
<sequence>MSLQEISAWCSFPIVLQCSGDLRGSDGVFLCVVSLSQSTCLFSGPEQIHPTADNLSADHLGFGHTDKGTFSVGSCFQLRLSQIVRCFTLMYIMQRASFPQ</sequence>